<keyword evidence="5" id="KW-1185">Reference proteome</keyword>
<evidence type="ECO:0000313" key="4">
    <source>
        <dbReference type="Proteomes" id="UP000590511"/>
    </source>
</evidence>
<dbReference type="EMBL" id="BOMP01000050">
    <property type="protein sequence ID" value="GIE40564.1"/>
    <property type="molecule type" value="Genomic_DNA"/>
</dbReference>
<evidence type="ECO:0000313" key="2">
    <source>
        <dbReference type="EMBL" id="GIE40564.1"/>
    </source>
</evidence>
<evidence type="ECO:0000313" key="5">
    <source>
        <dbReference type="Proteomes" id="UP000631312"/>
    </source>
</evidence>
<accession>A0A7W7HR05</accession>
<dbReference type="RefSeq" id="WP_188126576.1">
    <property type="nucleotide sequence ID" value="NZ_BOMP01000050.1"/>
</dbReference>
<gene>
    <name evidence="2" type="ORF">Alo02nite_34620</name>
    <name evidence="3" type="ORF">BJ964_009282</name>
</gene>
<organism evidence="3 4">
    <name type="scientific">Actinoplanes lobatus</name>
    <dbReference type="NCBI Taxonomy" id="113568"/>
    <lineage>
        <taxon>Bacteria</taxon>
        <taxon>Bacillati</taxon>
        <taxon>Actinomycetota</taxon>
        <taxon>Actinomycetes</taxon>
        <taxon>Micromonosporales</taxon>
        <taxon>Micromonosporaceae</taxon>
        <taxon>Actinoplanes</taxon>
    </lineage>
</organism>
<dbReference type="AlphaFoldDB" id="A0A7W7HR05"/>
<comment type="caution">
    <text evidence="3">The sequence shown here is derived from an EMBL/GenBank/DDBJ whole genome shotgun (WGS) entry which is preliminary data.</text>
</comment>
<sequence length="197" mass="21806">MALNAVGDNGGMHPGTWWKTIDPGLLERLDELLCKGRLIPAVKLLRDEGGQQPQPGLYEAQDLLIERRAELDRQGLLPPTPPPTTAQLIEKVEAATAPVLAVEAFWDGDTEGWFVVLVAIVRRPGGRHDCFDEVLLTVLQFGGDLRLFTGQVPPWPEAQQAIEQGRAVAQHVGVPFHFASPEEPNDDLPRWWDSQLN</sequence>
<dbReference type="EMBL" id="JACHNC010000001">
    <property type="protein sequence ID" value="MBB4755121.1"/>
    <property type="molecule type" value="Genomic_DNA"/>
</dbReference>
<dbReference type="Proteomes" id="UP000590511">
    <property type="component" value="Unassembled WGS sequence"/>
</dbReference>
<feature type="region of interest" description="Disordered" evidence="1">
    <location>
        <begin position="178"/>
        <end position="197"/>
    </location>
</feature>
<protein>
    <submittedName>
        <fullName evidence="3">Uncharacterized protein</fullName>
    </submittedName>
</protein>
<proteinExistence type="predicted"/>
<evidence type="ECO:0000313" key="3">
    <source>
        <dbReference type="EMBL" id="MBB4755121.1"/>
    </source>
</evidence>
<evidence type="ECO:0000256" key="1">
    <source>
        <dbReference type="SAM" id="MobiDB-lite"/>
    </source>
</evidence>
<reference evidence="2 5" key="2">
    <citation type="submission" date="2021-01" db="EMBL/GenBank/DDBJ databases">
        <title>Whole genome shotgun sequence of Actinoplanes lobatus NBRC 12513.</title>
        <authorList>
            <person name="Komaki H."/>
            <person name="Tamura T."/>
        </authorList>
    </citation>
    <scope>NUCLEOTIDE SEQUENCE [LARGE SCALE GENOMIC DNA]</scope>
    <source>
        <strain evidence="2 5">NBRC 12513</strain>
    </source>
</reference>
<name>A0A7W7HR05_9ACTN</name>
<reference evidence="3 4" key="1">
    <citation type="submission" date="2020-08" db="EMBL/GenBank/DDBJ databases">
        <title>Sequencing the genomes of 1000 actinobacteria strains.</title>
        <authorList>
            <person name="Klenk H.-P."/>
        </authorList>
    </citation>
    <scope>NUCLEOTIDE SEQUENCE [LARGE SCALE GENOMIC DNA]</scope>
    <source>
        <strain evidence="3 4">DSM 43150</strain>
    </source>
</reference>
<dbReference type="Proteomes" id="UP000631312">
    <property type="component" value="Unassembled WGS sequence"/>
</dbReference>